<protein>
    <submittedName>
        <fullName evidence="1">Uncharacterized protein</fullName>
    </submittedName>
</protein>
<proteinExistence type="predicted"/>
<evidence type="ECO:0000313" key="1">
    <source>
        <dbReference type="EMBL" id="EGV92611.1"/>
    </source>
</evidence>
<evidence type="ECO:0000313" key="2">
    <source>
        <dbReference type="Proteomes" id="UP000001075"/>
    </source>
</evidence>
<dbReference type="EMBL" id="JH000101">
    <property type="protein sequence ID" value="EGV92611.1"/>
    <property type="molecule type" value="Genomic_DNA"/>
</dbReference>
<name>G3H144_CRIGR</name>
<dbReference type="AlphaFoldDB" id="G3H144"/>
<accession>G3H144</accession>
<dbReference type="InParanoid" id="G3H144"/>
<gene>
    <name evidence="1" type="ORF">I79_003868</name>
</gene>
<dbReference type="Proteomes" id="UP000001075">
    <property type="component" value="Unassembled WGS sequence"/>
</dbReference>
<organism evidence="1 2">
    <name type="scientific">Cricetulus griseus</name>
    <name type="common">Chinese hamster</name>
    <name type="synonym">Cricetulus barabensis griseus</name>
    <dbReference type="NCBI Taxonomy" id="10029"/>
    <lineage>
        <taxon>Eukaryota</taxon>
        <taxon>Metazoa</taxon>
        <taxon>Chordata</taxon>
        <taxon>Craniata</taxon>
        <taxon>Vertebrata</taxon>
        <taxon>Euteleostomi</taxon>
        <taxon>Mammalia</taxon>
        <taxon>Eutheria</taxon>
        <taxon>Euarchontoglires</taxon>
        <taxon>Glires</taxon>
        <taxon>Rodentia</taxon>
        <taxon>Myomorpha</taxon>
        <taxon>Muroidea</taxon>
        <taxon>Cricetidae</taxon>
        <taxon>Cricetinae</taxon>
        <taxon>Cricetulus</taxon>
    </lineage>
</organism>
<reference evidence="2" key="1">
    <citation type="journal article" date="2011" name="Nat. Biotechnol.">
        <title>The genomic sequence of the Chinese hamster ovary (CHO)-K1 cell line.</title>
        <authorList>
            <person name="Xu X."/>
            <person name="Nagarajan H."/>
            <person name="Lewis N.E."/>
            <person name="Pan S."/>
            <person name="Cai Z."/>
            <person name="Liu X."/>
            <person name="Chen W."/>
            <person name="Xie M."/>
            <person name="Wang W."/>
            <person name="Hammond S."/>
            <person name="Andersen M.R."/>
            <person name="Neff N."/>
            <person name="Passarelli B."/>
            <person name="Koh W."/>
            <person name="Fan H.C."/>
            <person name="Wang J."/>
            <person name="Gui Y."/>
            <person name="Lee K.H."/>
            <person name="Betenbaugh M.J."/>
            <person name="Quake S.R."/>
            <person name="Famili I."/>
            <person name="Palsson B.O."/>
            <person name="Wang J."/>
        </authorList>
    </citation>
    <scope>NUCLEOTIDE SEQUENCE [LARGE SCALE GENOMIC DNA]</scope>
    <source>
        <strain evidence="2">CHO K1 cell line</strain>
    </source>
</reference>
<sequence length="111" mass="12514">MEQGILHAAHQTSSTICRAESRLLSQPNYTYDPRNRHLPQDLITVDVFPLFFSYLYPTVVVNLLQAGDKVHASMYLLEEAMCAGRFYGNSTQARVVWEEGTSIEKMPPPPG</sequence>